<keyword evidence="1" id="KW-0175">Coiled coil</keyword>
<evidence type="ECO:0000313" key="2">
    <source>
        <dbReference type="EMBL" id="TFD97420.1"/>
    </source>
</evidence>
<sequence>MNENLDPALQSENEAIIANTEQAETTVEPQLPDYQSLTKEEIISKLQELSKHEHVPSRAEVEALKHAFYKLKSTENENLKNLFIADGGEEDAFAAPLDPIEEEFKGLLNLIKEKRAIALAEDEKEKETNLEKKYQIIDALKNLTESTDDFNKLYKEFKDLQAKWTEIKQVPAAKVNELWKSYQTYSEKFYDLIKINNEFRDYDFKKNLDLKTSICEAAEKLQNESDVVSAFHQLQNFHQQWREIGPVAKELRDQIWERFKAASTEINKRHQSHFELLKGQEENNLAEKTAICETLKAIDYSGLNSFKAWDDKSKEIIELQAKWKTIGFVPRKFNNQIFEEYRGLCDTFFEKKAEFFKHQKDEMEANLEKKRELCERAESLKDSTDWKKTADELITIQKTWKTIGPVPRKYSDAIWKQFVSACDYFFDQKNKNSSSQKEEELANLDAKKAIIEKINNLEQAGSSDEMTTLREYMNEWHEVGFVPFKEKDKIYKEYQAALDVQFDRLKMDKSERRFQSFKSNLDDISKSEKPKGRLYKEREKLMYQFNKVKSDLQTYENNMGFLSISKGAGGLLKDMEHKIQDLKNELDLIVQKIETIDNSLNNID</sequence>
<evidence type="ECO:0000256" key="1">
    <source>
        <dbReference type="SAM" id="Coils"/>
    </source>
</evidence>
<dbReference type="Proteomes" id="UP000297861">
    <property type="component" value="Unassembled WGS sequence"/>
</dbReference>
<feature type="coiled-coil region" evidence="1">
    <location>
        <begin position="572"/>
        <end position="599"/>
    </location>
</feature>
<dbReference type="EMBL" id="SOML01000003">
    <property type="protein sequence ID" value="TFD97420.1"/>
    <property type="molecule type" value="Genomic_DNA"/>
</dbReference>
<dbReference type="Pfam" id="PF03993">
    <property type="entry name" value="DUF349"/>
    <property type="match status" value="5"/>
</dbReference>
<protein>
    <submittedName>
        <fullName evidence="2">DUF349 domain-containing protein</fullName>
    </submittedName>
</protein>
<reference evidence="2 3" key="1">
    <citation type="submission" date="2019-03" db="EMBL/GenBank/DDBJ databases">
        <title>San Antonio Military Medical Center submission to MRSN (WRAIR), pending publication.</title>
        <authorList>
            <person name="Blyth D.M."/>
            <person name="Mccarthy S.L."/>
            <person name="Schall S.E."/>
            <person name="Stam J.A."/>
            <person name="Ong A.C."/>
            <person name="Mcgann P.T."/>
        </authorList>
    </citation>
    <scope>NUCLEOTIDE SEQUENCE [LARGE SCALE GENOMIC DNA]</scope>
    <source>
        <strain evidence="2 3">MRSN571793</strain>
    </source>
</reference>
<name>A0A4Y8L8M5_9BACT</name>
<feature type="coiled-coil region" evidence="1">
    <location>
        <begin position="353"/>
        <end position="380"/>
    </location>
</feature>
<organism evidence="2 3">
    <name type="scientific">Dysgonomonas capnocytophagoides</name>
    <dbReference type="NCBI Taxonomy" id="45254"/>
    <lineage>
        <taxon>Bacteria</taxon>
        <taxon>Pseudomonadati</taxon>
        <taxon>Bacteroidota</taxon>
        <taxon>Bacteroidia</taxon>
        <taxon>Bacteroidales</taxon>
        <taxon>Dysgonomonadaceae</taxon>
        <taxon>Dysgonomonas</taxon>
    </lineage>
</organism>
<evidence type="ECO:0000313" key="3">
    <source>
        <dbReference type="Proteomes" id="UP000297861"/>
    </source>
</evidence>
<dbReference type="AlphaFoldDB" id="A0A4Y8L8M5"/>
<dbReference type="RefSeq" id="WP_026626257.1">
    <property type="nucleotide sequence ID" value="NZ_JAWZLG010000100.1"/>
</dbReference>
<dbReference type="OrthoDB" id="5422202at2"/>
<gene>
    <name evidence="2" type="ORF">E2605_07065</name>
</gene>
<dbReference type="STRING" id="1121485.GCA_000426485_02350"/>
<dbReference type="InterPro" id="IPR007139">
    <property type="entry name" value="DUF349"/>
</dbReference>
<proteinExistence type="predicted"/>
<keyword evidence="3" id="KW-1185">Reference proteome</keyword>
<accession>A0A4Y8L8M5</accession>
<comment type="caution">
    <text evidence="2">The sequence shown here is derived from an EMBL/GenBank/DDBJ whole genome shotgun (WGS) entry which is preliminary data.</text>
</comment>